<gene>
    <name evidence="1" type="ORF">B0H17DRAFT_1212943</name>
</gene>
<protein>
    <submittedName>
        <fullName evidence="1">Uncharacterized protein</fullName>
    </submittedName>
</protein>
<reference evidence="1" key="1">
    <citation type="submission" date="2023-03" db="EMBL/GenBank/DDBJ databases">
        <title>Massive genome expansion in bonnet fungi (Mycena s.s.) driven by repeated elements and novel gene families across ecological guilds.</title>
        <authorList>
            <consortium name="Lawrence Berkeley National Laboratory"/>
            <person name="Harder C.B."/>
            <person name="Miyauchi S."/>
            <person name="Viragh M."/>
            <person name="Kuo A."/>
            <person name="Thoen E."/>
            <person name="Andreopoulos B."/>
            <person name="Lu D."/>
            <person name="Skrede I."/>
            <person name="Drula E."/>
            <person name="Henrissat B."/>
            <person name="Morin E."/>
            <person name="Kohler A."/>
            <person name="Barry K."/>
            <person name="LaButti K."/>
            <person name="Morin E."/>
            <person name="Salamov A."/>
            <person name="Lipzen A."/>
            <person name="Mereny Z."/>
            <person name="Hegedus B."/>
            <person name="Baldrian P."/>
            <person name="Stursova M."/>
            <person name="Weitz H."/>
            <person name="Taylor A."/>
            <person name="Grigoriev I.V."/>
            <person name="Nagy L.G."/>
            <person name="Martin F."/>
            <person name="Kauserud H."/>
        </authorList>
    </citation>
    <scope>NUCLEOTIDE SEQUENCE</scope>
    <source>
        <strain evidence="1">CBHHK067</strain>
    </source>
</reference>
<keyword evidence="2" id="KW-1185">Reference proteome</keyword>
<proteinExistence type="predicted"/>
<sequence length="294" mass="33510">MAVGLSTIPLDTQLELLPAIRRPSVVFDKSVTQNYFGDLLEDAVILVNTQSERCYSGPNPRDYKSSFIKKLLSNEGVLEKVLSIVFRFLIHNNASIISKGSEEDRVPTSTELFRFKRAAYRFWTFSTGERENGSWFLSKFPDAELSEIGHFHSGVRAWVAEMYGPERMAFDSDHEANAFSAIVSSGLGRLSWLWKLFLNMIDDRGDEHATDIFEESLGISMDGDGEGFFTYEFYDCWAHRSIEIDKIQPIFDKGHDWLKAILQVEERASSASDRIDEVSSTFKLELCTYGFNQN</sequence>
<comment type="caution">
    <text evidence="1">The sequence shown here is derived from an EMBL/GenBank/DDBJ whole genome shotgun (WGS) entry which is preliminary data.</text>
</comment>
<accession>A0AAD7CR63</accession>
<name>A0AAD7CR63_MYCRO</name>
<organism evidence="1 2">
    <name type="scientific">Mycena rosella</name>
    <name type="common">Pink bonnet</name>
    <name type="synonym">Agaricus rosellus</name>
    <dbReference type="NCBI Taxonomy" id="1033263"/>
    <lineage>
        <taxon>Eukaryota</taxon>
        <taxon>Fungi</taxon>
        <taxon>Dikarya</taxon>
        <taxon>Basidiomycota</taxon>
        <taxon>Agaricomycotina</taxon>
        <taxon>Agaricomycetes</taxon>
        <taxon>Agaricomycetidae</taxon>
        <taxon>Agaricales</taxon>
        <taxon>Marasmiineae</taxon>
        <taxon>Mycenaceae</taxon>
        <taxon>Mycena</taxon>
    </lineage>
</organism>
<evidence type="ECO:0000313" key="2">
    <source>
        <dbReference type="Proteomes" id="UP001221757"/>
    </source>
</evidence>
<dbReference type="EMBL" id="JARKIE010000271">
    <property type="protein sequence ID" value="KAJ7659419.1"/>
    <property type="molecule type" value="Genomic_DNA"/>
</dbReference>
<dbReference type="AlphaFoldDB" id="A0AAD7CR63"/>
<evidence type="ECO:0000313" key="1">
    <source>
        <dbReference type="EMBL" id="KAJ7659419.1"/>
    </source>
</evidence>
<dbReference type="Proteomes" id="UP001221757">
    <property type="component" value="Unassembled WGS sequence"/>
</dbReference>